<comment type="subunit">
    <text evidence="4 17">Homodimer; dimerization is reversible, and the dimeric form is the active one.</text>
</comment>
<dbReference type="PANTHER" id="PTHR40457">
    <property type="entry name" value="PHOSPHOLIPASE A1"/>
    <property type="match status" value="1"/>
</dbReference>
<evidence type="ECO:0000256" key="17">
    <source>
        <dbReference type="RuleBase" id="RU366027"/>
    </source>
</evidence>
<feature type="active site" description="Nucleophile" evidence="15">
    <location>
        <position position="233"/>
    </location>
</feature>
<dbReference type="SUPFAM" id="SSF56931">
    <property type="entry name" value="Outer membrane phospholipase A (OMPLA)"/>
    <property type="match status" value="1"/>
</dbReference>
<evidence type="ECO:0000256" key="3">
    <source>
        <dbReference type="ARBA" id="ARBA00010525"/>
    </source>
</evidence>
<evidence type="ECO:0000256" key="13">
    <source>
        <dbReference type="ARBA" id="ARBA00023136"/>
    </source>
</evidence>
<dbReference type="PRINTS" id="PR01486">
    <property type="entry name" value="PHPHLIPASEA1"/>
</dbReference>
<evidence type="ECO:0000313" key="19">
    <source>
        <dbReference type="Proteomes" id="UP000032300"/>
    </source>
</evidence>
<dbReference type="GO" id="GO:0016042">
    <property type="term" value="P:lipid catabolic process"/>
    <property type="evidence" value="ECO:0007669"/>
    <property type="project" value="UniProtKB-KW"/>
</dbReference>
<evidence type="ECO:0000256" key="2">
    <source>
        <dbReference type="ARBA" id="ARBA00001604"/>
    </source>
</evidence>
<keyword evidence="19" id="KW-1185">Reference proteome</keyword>
<keyword evidence="10 16" id="KW-0106">Calcium</keyword>
<dbReference type="GO" id="GO:0008970">
    <property type="term" value="F:phospholipase A1 activity"/>
    <property type="evidence" value="ECO:0007669"/>
    <property type="project" value="UniProtKB-EC"/>
</dbReference>
<dbReference type="Proteomes" id="UP000032300">
    <property type="component" value="Chromosome"/>
</dbReference>
<comment type="similarity">
    <text evidence="3 17">Belongs to the phospholipase A1 family.</text>
</comment>
<comment type="catalytic activity">
    <reaction evidence="1 17">
        <text>a 1,2-diacyl-sn-glycero-3-phosphocholine + H2O = a 2-acyl-sn-glycero-3-phosphocholine + a fatty acid + H(+)</text>
        <dbReference type="Rhea" id="RHEA:18689"/>
        <dbReference type="ChEBI" id="CHEBI:15377"/>
        <dbReference type="ChEBI" id="CHEBI:15378"/>
        <dbReference type="ChEBI" id="CHEBI:28868"/>
        <dbReference type="ChEBI" id="CHEBI:57643"/>
        <dbReference type="ChEBI" id="CHEBI:57875"/>
        <dbReference type="EC" id="3.1.1.32"/>
    </reaction>
</comment>
<comment type="catalytic activity">
    <reaction evidence="2 17">
        <text>a 1,2-diacyl-sn-glycero-3-phosphocholine + H2O = a 1-acyl-sn-glycero-3-phosphocholine + a fatty acid + H(+)</text>
        <dbReference type="Rhea" id="RHEA:15801"/>
        <dbReference type="ChEBI" id="CHEBI:15377"/>
        <dbReference type="ChEBI" id="CHEBI:15378"/>
        <dbReference type="ChEBI" id="CHEBI:28868"/>
        <dbReference type="ChEBI" id="CHEBI:57643"/>
        <dbReference type="ChEBI" id="CHEBI:58168"/>
        <dbReference type="EC" id="3.1.1.4"/>
    </reaction>
</comment>
<evidence type="ECO:0000256" key="11">
    <source>
        <dbReference type="ARBA" id="ARBA00022963"/>
    </source>
</evidence>
<keyword evidence="11 17" id="KW-0442">Lipid degradation</keyword>
<dbReference type="GO" id="GO:0046872">
    <property type="term" value="F:metal ion binding"/>
    <property type="evidence" value="ECO:0007669"/>
    <property type="project" value="UniProtKB-KW"/>
</dbReference>
<keyword evidence="14 17" id="KW-0998">Cell outer membrane</keyword>
<dbReference type="EC" id="3.1.1.32" evidence="17"/>
<evidence type="ECO:0000256" key="7">
    <source>
        <dbReference type="ARBA" id="ARBA00022723"/>
    </source>
</evidence>
<comment type="subcellular location">
    <subcellularLocation>
        <location evidence="17">Cell outer membrane</location>
        <topology evidence="17">Multi-pass membrane protein</topology>
    </subcellularLocation>
    <text evidence="17">One of the very few enzymes located there.</text>
</comment>
<evidence type="ECO:0000256" key="16">
    <source>
        <dbReference type="PIRSR" id="PIRSR603187-2"/>
    </source>
</evidence>
<dbReference type="InterPro" id="IPR036541">
    <property type="entry name" value="PLipase_A1_sf"/>
</dbReference>
<organism evidence="18 19">
    <name type="scientific">Sphingomonas hengshuiensis</name>
    <dbReference type="NCBI Taxonomy" id="1609977"/>
    <lineage>
        <taxon>Bacteria</taxon>
        <taxon>Pseudomonadati</taxon>
        <taxon>Pseudomonadota</taxon>
        <taxon>Alphaproteobacteria</taxon>
        <taxon>Sphingomonadales</taxon>
        <taxon>Sphingomonadaceae</taxon>
        <taxon>Sphingomonas</taxon>
    </lineage>
</organism>
<dbReference type="EC" id="3.1.1.4" evidence="17"/>
<reference evidence="18 19" key="1">
    <citation type="journal article" date="2015" name="Int. J. Syst. Evol. Microbiol.">
        <title>Sphingomonas hengshuiensis sp. nov., isolated from lake wetland.</title>
        <authorList>
            <person name="Wei S."/>
            <person name="Wang T."/>
            <person name="Liu H."/>
            <person name="Zhang C."/>
            <person name="Guo J."/>
            <person name="Wang Q."/>
            <person name="Liang K."/>
            <person name="Zhang Z."/>
        </authorList>
    </citation>
    <scope>NUCLEOTIDE SEQUENCE [LARGE SCALE GENOMIC DNA]</scope>
    <source>
        <strain evidence="18 19">WHSC-8</strain>
    </source>
</reference>
<dbReference type="Pfam" id="PF02253">
    <property type="entry name" value="PLA1"/>
    <property type="match status" value="1"/>
</dbReference>
<evidence type="ECO:0000256" key="6">
    <source>
        <dbReference type="ARBA" id="ARBA00022692"/>
    </source>
</evidence>
<dbReference type="AlphaFoldDB" id="A0A7U4JBH3"/>
<evidence type="ECO:0000256" key="8">
    <source>
        <dbReference type="ARBA" id="ARBA00022729"/>
    </source>
</evidence>
<keyword evidence="5" id="KW-1134">Transmembrane beta strand</keyword>
<feature type="active site" description="Proton acceptor" evidence="15">
    <location>
        <position position="231"/>
    </location>
</feature>
<evidence type="ECO:0000256" key="4">
    <source>
        <dbReference type="ARBA" id="ARBA00011702"/>
    </source>
</evidence>
<feature type="binding site" description="in dimeric form" evidence="16">
    <location>
        <position position="241"/>
    </location>
    <ligand>
        <name>Ca(2+)</name>
        <dbReference type="ChEBI" id="CHEBI:29108"/>
        <label>1</label>
    </ligand>
</feature>
<dbReference type="GO" id="GO:0009279">
    <property type="term" value="C:cell outer membrane"/>
    <property type="evidence" value="ECO:0007669"/>
    <property type="project" value="UniProtKB-SubCell"/>
</dbReference>
<proteinExistence type="inferred from homology"/>
<dbReference type="InterPro" id="IPR003187">
    <property type="entry name" value="PLipase_A1"/>
</dbReference>
<evidence type="ECO:0000256" key="15">
    <source>
        <dbReference type="PIRSR" id="PIRSR603187-1"/>
    </source>
</evidence>
<feature type="binding site" description="in dimeric form" evidence="16">
    <location>
        <position position="201"/>
    </location>
    <ligand>
        <name>Ca(2+)</name>
        <dbReference type="ChEBI" id="CHEBI:29108"/>
        <label>1</label>
    </ligand>
</feature>
<evidence type="ECO:0000256" key="10">
    <source>
        <dbReference type="ARBA" id="ARBA00022837"/>
    </source>
</evidence>
<evidence type="ECO:0000256" key="1">
    <source>
        <dbReference type="ARBA" id="ARBA00000111"/>
    </source>
</evidence>
<evidence type="ECO:0000256" key="5">
    <source>
        <dbReference type="ARBA" id="ARBA00022452"/>
    </source>
</evidence>
<dbReference type="Gene3D" id="2.40.230.10">
    <property type="entry name" value="Phospholipase A1"/>
    <property type="match status" value="1"/>
</dbReference>
<dbReference type="GO" id="GO:0004623">
    <property type="term" value="F:phospholipase A2 activity"/>
    <property type="evidence" value="ECO:0007669"/>
    <property type="project" value="UniProtKB-EC"/>
</dbReference>
<keyword evidence="12 17" id="KW-0443">Lipid metabolism</keyword>
<evidence type="ECO:0000313" key="18">
    <source>
        <dbReference type="EMBL" id="AJP73757.1"/>
    </source>
</evidence>
<evidence type="ECO:0000256" key="14">
    <source>
        <dbReference type="ARBA" id="ARBA00023237"/>
    </source>
</evidence>
<sequence>MDSQTSQSPANRAAAMRALLLPLCLIAATPAAAQLRAVPAQPESEQAALRGVEVFLVNEGDAPASDAGPRQIEVTASDGTRLVLERTPGPVRTIAPGGFAKARYVPVGIAGVAIPPAAQHAAAALPEGETVVQSSSGASSAFLDRFAPHEPVYGVLGAGDSGGKLQFSFAFRPFAEDAPVSLGNLRFAYTQTMFWAIDEPSGPFRATNYSPEIYAEVPFDDTTRVAIGWRHDSNGGGAAYSVDFNRIFARVEKSFDLGGDWRLDVAPQAWFTVGNAGTAHDLRDYYGYTSISAAIARTDGLKVALTGLGNVETRRGAAELFVSYPLAPIGGGLGFYLFGQAFTGHGEALDAYRRRDTHARIGIALTR</sequence>
<comment type="cofactor">
    <cofactor evidence="17">
        <name>Ca(2+)</name>
        <dbReference type="ChEBI" id="CHEBI:29108"/>
    </cofactor>
    <text evidence="17">Binds 1 Ca(2+) ion per monomer. In the dimeric form the Ca(2+) is bound by different amino acids with binding of each Ca(2+) shared with ligands coming from each monomer. The Ca(2+) ion may have a role in catalysis.</text>
</comment>
<evidence type="ECO:0000256" key="9">
    <source>
        <dbReference type="ARBA" id="ARBA00022801"/>
    </source>
</evidence>
<keyword evidence="6" id="KW-0812">Transmembrane</keyword>
<feature type="chain" id="PRO_5031603126" description="Phospholipase A1" evidence="17">
    <location>
        <begin position="34"/>
        <end position="367"/>
    </location>
</feature>
<keyword evidence="9 17" id="KW-0378">Hydrolase</keyword>
<gene>
    <name evidence="18" type="ORF">TS85_21085</name>
</gene>
<dbReference type="EMBL" id="CP010836">
    <property type="protein sequence ID" value="AJP73757.1"/>
    <property type="molecule type" value="Genomic_DNA"/>
</dbReference>
<reference evidence="18 19" key="2">
    <citation type="submission" date="2015-02" db="EMBL/GenBank/DDBJ databases">
        <title>The complete genome of Sphingomonas hengshuiensis sp. WHSC-8 isolated from soil of Hengshui Lake.</title>
        <authorList>
            <person name="Wei S."/>
            <person name="Guo J."/>
            <person name="Su C."/>
            <person name="Wu R."/>
            <person name="Zhang Z."/>
            <person name="Liang K."/>
            <person name="Li H."/>
            <person name="Wang T."/>
            <person name="Liu H."/>
            <person name="Zhang C."/>
            <person name="Li Z."/>
            <person name="Wang Q."/>
            <person name="Meng J."/>
        </authorList>
    </citation>
    <scope>NUCLEOTIDE SEQUENCE [LARGE SCALE GENOMIC DNA]</scope>
    <source>
        <strain evidence="18 19">WHSC-8</strain>
    </source>
</reference>
<comment type="function">
    <text evidence="17">Hydrolysis of phosphatidylcholine with phospholipase A2 (EC 3.1.1.4) and phospholipase A1 (EC 3.1.1.32) activities.</text>
</comment>
<dbReference type="KEGG" id="sphi:TS85_21085"/>
<keyword evidence="8 17" id="KW-0732">Signal</keyword>
<dbReference type="PANTHER" id="PTHR40457:SF1">
    <property type="entry name" value="PHOSPHOLIPASE A1"/>
    <property type="match status" value="1"/>
</dbReference>
<protein>
    <recommendedName>
        <fullName evidence="17">Phospholipase A1</fullName>
        <ecNumber evidence="17">3.1.1.32</ecNumber>
        <ecNumber evidence="17">3.1.1.4</ecNumber>
    </recommendedName>
    <alternativeName>
        <fullName evidence="17">Phosphatidylcholine 1-acylhydrolase</fullName>
    </alternativeName>
</protein>
<feature type="signal peptide" evidence="17">
    <location>
        <begin position="1"/>
        <end position="33"/>
    </location>
</feature>
<name>A0A7U4JBH3_9SPHN</name>
<keyword evidence="7 16" id="KW-0479">Metal-binding</keyword>
<keyword evidence="13" id="KW-0472">Membrane</keyword>
<accession>A0A7U4JBH3</accession>
<evidence type="ECO:0000256" key="12">
    <source>
        <dbReference type="ARBA" id="ARBA00023098"/>
    </source>
</evidence>